<protein>
    <submittedName>
        <fullName evidence="2">Uncharacterized protein</fullName>
    </submittedName>
</protein>
<dbReference type="Proteomes" id="UP000284338">
    <property type="component" value="Unassembled WGS sequence"/>
</dbReference>
<keyword evidence="1" id="KW-1133">Transmembrane helix</keyword>
<name>A0AA93BWG5_9GAMM</name>
<dbReference type="EMBL" id="QYYG01000002">
    <property type="protein sequence ID" value="RJF56177.1"/>
    <property type="molecule type" value="Genomic_DNA"/>
</dbReference>
<comment type="caution">
    <text evidence="2">The sequence shown here is derived from an EMBL/GenBank/DDBJ whole genome shotgun (WGS) entry which is preliminary data.</text>
</comment>
<sequence length="69" mass="7811">MSYNQKIWLGVLVLCSVFWLVVIGSIFSVNQLFERHHQQSLEAFTAQASHRYHANAASDHSLQARSPAL</sequence>
<evidence type="ECO:0000256" key="1">
    <source>
        <dbReference type="SAM" id="Phobius"/>
    </source>
</evidence>
<accession>A0AA93BWG5</accession>
<dbReference type="RefSeq" id="WP_006318057.1">
    <property type="nucleotide sequence ID" value="NZ_QYYG01000002.1"/>
</dbReference>
<reference evidence="2 3" key="1">
    <citation type="submission" date="2018-09" db="EMBL/GenBank/DDBJ databases">
        <title>Draft genome of a novel serratia sp. strain with antifungal activity.</title>
        <authorList>
            <person name="Dichmann S.I."/>
            <person name="Park B.P."/>
            <person name="Pathiraja D."/>
            <person name="Choi I.-G."/>
            <person name="Stougaard P."/>
            <person name="Hennessy R.C."/>
        </authorList>
    </citation>
    <scope>NUCLEOTIDE SEQUENCE [LARGE SCALE GENOMIC DNA]</scope>
    <source>
        <strain evidence="2 3">S40</strain>
    </source>
</reference>
<evidence type="ECO:0000313" key="3">
    <source>
        <dbReference type="Proteomes" id="UP000284338"/>
    </source>
</evidence>
<organism evidence="2 3">
    <name type="scientific">Serratia inhibens</name>
    <dbReference type="NCBI Taxonomy" id="2338073"/>
    <lineage>
        <taxon>Bacteria</taxon>
        <taxon>Pseudomonadati</taxon>
        <taxon>Pseudomonadota</taxon>
        <taxon>Gammaproteobacteria</taxon>
        <taxon>Enterobacterales</taxon>
        <taxon>Yersiniaceae</taxon>
        <taxon>Serratia</taxon>
    </lineage>
</organism>
<dbReference type="AlphaFoldDB" id="A0AA93BWG5"/>
<keyword evidence="1" id="KW-0812">Transmembrane</keyword>
<proteinExistence type="predicted"/>
<feature type="transmembrane region" description="Helical" evidence="1">
    <location>
        <begin position="7"/>
        <end position="29"/>
    </location>
</feature>
<keyword evidence="1" id="KW-0472">Membrane</keyword>
<evidence type="ECO:0000313" key="2">
    <source>
        <dbReference type="EMBL" id="RJF56177.1"/>
    </source>
</evidence>
<keyword evidence="3" id="KW-1185">Reference proteome</keyword>
<gene>
    <name evidence="2" type="ORF">D4100_11345</name>
</gene>